<reference evidence="4" key="1">
    <citation type="submission" date="2023-09" db="EMBL/GenBank/DDBJ databases">
        <title>Paucibacter sp. APW11 Genome sequencing and assembly.</title>
        <authorList>
            <person name="Kim I."/>
        </authorList>
    </citation>
    <scope>NUCLEOTIDE SEQUENCE</scope>
    <source>
        <strain evidence="4">APW11</strain>
    </source>
</reference>
<evidence type="ECO:0000259" key="3">
    <source>
        <dbReference type="PROSITE" id="PS51186"/>
    </source>
</evidence>
<dbReference type="Pfam" id="PF13508">
    <property type="entry name" value="Acetyltransf_7"/>
    <property type="match status" value="1"/>
</dbReference>
<dbReference type="InterPro" id="IPR000182">
    <property type="entry name" value="GNAT_dom"/>
</dbReference>
<dbReference type="Gene3D" id="3.40.630.30">
    <property type="match status" value="1"/>
</dbReference>
<dbReference type="SUPFAM" id="SSF55729">
    <property type="entry name" value="Acyl-CoA N-acyltransferases (Nat)"/>
    <property type="match status" value="1"/>
</dbReference>
<keyword evidence="5" id="KW-1185">Reference proteome</keyword>
<feature type="domain" description="N-acetyltransferase" evidence="3">
    <location>
        <begin position="7"/>
        <end position="154"/>
    </location>
</feature>
<evidence type="ECO:0000256" key="1">
    <source>
        <dbReference type="ARBA" id="ARBA00022679"/>
    </source>
</evidence>
<dbReference type="PROSITE" id="PS51186">
    <property type="entry name" value="GNAT"/>
    <property type="match status" value="1"/>
</dbReference>
<accession>A0ABU3PIA4</accession>
<proteinExistence type="predicted"/>
<keyword evidence="1" id="KW-0808">Transferase</keyword>
<dbReference type="InterPro" id="IPR016181">
    <property type="entry name" value="Acyl_CoA_acyltransferase"/>
</dbReference>
<evidence type="ECO:0000313" key="4">
    <source>
        <dbReference type="EMBL" id="MDT9002288.1"/>
    </source>
</evidence>
<name>A0ABU3PIA4_9BURK</name>
<sequence length="162" mass="18115">MARSKTLQIRLATAADLRAVYDIYGCSKLDELRFEARSFVLLPLPDDARRHQALCEGELFIAEQGKHSLGFSSLHGAEIRGLFVHPEHRGRGIGRALLMHLLGLVPGEARLYVALSNAPARELYQRHGFAVVREFETEYNGVPVMAAEMRRPPCPHNTSSRP</sequence>
<dbReference type="Proteomes" id="UP001246372">
    <property type="component" value="Unassembled WGS sequence"/>
</dbReference>
<comment type="caution">
    <text evidence="4">The sequence shown here is derived from an EMBL/GenBank/DDBJ whole genome shotgun (WGS) entry which is preliminary data.</text>
</comment>
<gene>
    <name evidence="4" type="ORF">RQP53_23610</name>
</gene>
<evidence type="ECO:0000313" key="5">
    <source>
        <dbReference type="Proteomes" id="UP001246372"/>
    </source>
</evidence>
<dbReference type="InterPro" id="IPR050832">
    <property type="entry name" value="Bact_Acetyltransf"/>
</dbReference>
<organism evidence="4 5">
    <name type="scientific">Roseateles aquae</name>
    <dbReference type="NCBI Taxonomy" id="3077235"/>
    <lineage>
        <taxon>Bacteria</taxon>
        <taxon>Pseudomonadati</taxon>
        <taxon>Pseudomonadota</taxon>
        <taxon>Betaproteobacteria</taxon>
        <taxon>Burkholderiales</taxon>
        <taxon>Sphaerotilaceae</taxon>
        <taxon>Roseateles</taxon>
    </lineage>
</organism>
<evidence type="ECO:0000256" key="2">
    <source>
        <dbReference type="ARBA" id="ARBA00023315"/>
    </source>
</evidence>
<dbReference type="PANTHER" id="PTHR43877">
    <property type="entry name" value="AMINOALKYLPHOSPHONATE N-ACETYLTRANSFERASE-RELATED-RELATED"/>
    <property type="match status" value="1"/>
</dbReference>
<keyword evidence="2" id="KW-0012">Acyltransferase</keyword>
<dbReference type="RefSeq" id="WP_315653185.1">
    <property type="nucleotide sequence ID" value="NZ_JAVXZY010000014.1"/>
</dbReference>
<dbReference type="EMBL" id="JAVXZY010000014">
    <property type="protein sequence ID" value="MDT9002288.1"/>
    <property type="molecule type" value="Genomic_DNA"/>
</dbReference>
<protein>
    <submittedName>
        <fullName evidence="4">GNAT family N-acetyltransferase</fullName>
    </submittedName>
</protein>
<dbReference type="CDD" id="cd04301">
    <property type="entry name" value="NAT_SF"/>
    <property type="match status" value="1"/>
</dbReference>